<evidence type="ECO:0000313" key="1">
    <source>
        <dbReference type="EMBL" id="KAF6818835.1"/>
    </source>
</evidence>
<proteinExistence type="predicted"/>
<name>A0A8H6JU32_9PEZI</name>
<evidence type="ECO:0000313" key="2">
    <source>
        <dbReference type="Proteomes" id="UP000639643"/>
    </source>
</evidence>
<dbReference type="AlphaFoldDB" id="A0A8H6JU32"/>
<protein>
    <submittedName>
        <fullName evidence="1">Uncharacterized protein</fullName>
    </submittedName>
</protein>
<dbReference type="Proteomes" id="UP000639643">
    <property type="component" value="Unassembled WGS sequence"/>
</dbReference>
<reference evidence="1" key="1">
    <citation type="journal article" date="2020" name="Phytopathology">
        <title>Genome Sequence Resources of Colletotrichum truncatum, C. plurivorum, C. musicola, and C. sojae: Four Species Pathogenic to Soybean (Glycine max).</title>
        <authorList>
            <person name="Rogerio F."/>
            <person name="Boufleur T.R."/>
            <person name="Ciampi-Guillardi M."/>
            <person name="Sukno S.A."/>
            <person name="Thon M.R."/>
            <person name="Massola Junior N.S."/>
            <person name="Baroncelli R."/>
        </authorList>
    </citation>
    <scope>NUCLEOTIDE SEQUENCE</scope>
    <source>
        <strain evidence="1">LFN0074</strain>
    </source>
</reference>
<organism evidence="1 2">
    <name type="scientific">Colletotrichum musicola</name>
    <dbReference type="NCBI Taxonomy" id="2175873"/>
    <lineage>
        <taxon>Eukaryota</taxon>
        <taxon>Fungi</taxon>
        <taxon>Dikarya</taxon>
        <taxon>Ascomycota</taxon>
        <taxon>Pezizomycotina</taxon>
        <taxon>Sordariomycetes</taxon>
        <taxon>Hypocreomycetidae</taxon>
        <taxon>Glomerellales</taxon>
        <taxon>Glomerellaceae</taxon>
        <taxon>Colletotrichum</taxon>
        <taxon>Colletotrichum orchidearum species complex</taxon>
    </lineage>
</organism>
<accession>A0A8H6JU32</accession>
<dbReference type="EMBL" id="WIGM01000627">
    <property type="protein sequence ID" value="KAF6818835.1"/>
    <property type="molecule type" value="Genomic_DNA"/>
</dbReference>
<keyword evidence="2" id="KW-1185">Reference proteome</keyword>
<sequence>MLTCHHVLTRSREPIRAQLGYTFCSSGLVTAESEGIILSQDWGLVIVDPGRFSDPSSPDKTTVGGYGLTSLAHTNSEWEKLANLRRAMKTDSFHYYTITTAFLPAHGTRPIVAPWNESEGQYPLSQTISNVLDRHIGRWNAIDIGRIGFEDTYDLPVVMSISMDPLNADTSWKSAYNSAFECKAVLESLGISGVHVEMKESGLQRLLSTNFVESSTPSAPVPVSAEATPAREHTVPTNRIIRLDNVDETWPAEYLNFGYSIGDGLGSAIATVNDPLIEGTTCLYLRIQRARLLGSEHWNASIDSQPSGKGLQTFTSREFCGIGERSQIDPSLTFSGKGDSRACVFNLQGRVVGMVTSGIGRDEMLAGTNDYGLDRACDVTYVTLMDHILADMSECGLEVEIS</sequence>
<comment type="caution">
    <text evidence="1">The sequence shown here is derived from an EMBL/GenBank/DDBJ whole genome shotgun (WGS) entry which is preliminary data.</text>
</comment>
<dbReference type="OrthoDB" id="5424209at2759"/>
<gene>
    <name evidence="1" type="ORF">CMUS01_11847</name>
</gene>